<reference evidence="1" key="2">
    <citation type="submission" date="2021-02" db="EMBL/GenBank/DDBJ databases">
        <authorList>
            <person name="Kimball J.A."/>
            <person name="Haas M.W."/>
            <person name="Macchietto M."/>
            <person name="Kono T."/>
            <person name="Duquette J."/>
            <person name="Shao M."/>
        </authorList>
    </citation>
    <scope>NUCLEOTIDE SEQUENCE</scope>
    <source>
        <tissue evidence="1">Fresh leaf tissue</tissue>
    </source>
</reference>
<organism evidence="1 2">
    <name type="scientific">Zizania palustris</name>
    <name type="common">Northern wild rice</name>
    <dbReference type="NCBI Taxonomy" id="103762"/>
    <lineage>
        <taxon>Eukaryota</taxon>
        <taxon>Viridiplantae</taxon>
        <taxon>Streptophyta</taxon>
        <taxon>Embryophyta</taxon>
        <taxon>Tracheophyta</taxon>
        <taxon>Spermatophyta</taxon>
        <taxon>Magnoliopsida</taxon>
        <taxon>Liliopsida</taxon>
        <taxon>Poales</taxon>
        <taxon>Poaceae</taxon>
        <taxon>BOP clade</taxon>
        <taxon>Oryzoideae</taxon>
        <taxon>Oryzeae</taxon>
        <taxon>Zizaniinae</taxon>
        <taxon>Zizania</taxon>
    </lineage>
</organism>
<dbReference type="EMBL" id="JAAALK010000081">
    <property type="protein sequence ID" value="KAG8091012.1"/>
    <property type="molecule type" value="Genomic_DNA"/>
</dbReference>
<comment type="caution">
    <text evidence="1">The sequence shown here is derived from an EMBL/GenBank/DDBJ whole genome shotgun (WGS) entry which is preliminary data.</text>
</comment>
<name>A0A8J5WLB8_ZIZPA</name>
<gene>
    <name evidence="1" type="ORF">GUJ93_ZPchr0011g28762</name>
</gene>
<proteinExistence type="predicted"/>
<evidence type="ECO:0000313" key="1">
    <source>
        <dbReference type="EMBL" id="KAG8091012.1"/>
    </source>
</evidence>
<dbReference type="AlphaFoldDB" id="A0A8J5WLB8"/>
<keyword evidence="2" id="KW-1185">Reference proteome</keyword>
<sequence length="88" mass="9577">MEAILNSGLCDVHHSARYSAMAQKAGNFMPSAVQWHKRAIQNAQCTAATATGQHKRMRKLSKGTGGLTSLAQRRNQMLHADNDAIDVT</sequence>
<dbReference type="Proteomes" id="UP000729402">
    <property type="component" value="Unassembled WGS sequence"/>
</dbReference>
<evidence type="ECO:0000313" key="2">
    <source>
        <dbReference type="Proteomes" id="UP000729402"/>
    </source>
</evidence>
<accession>A0A8J5WLB8</accession>
<protein>
    <submittedName>
        <fullName evidence="1">Uncharacterized protein</fullName>
    </submittedName>
</protein>
<reference evidence="1" key="1">
    <citation type="journal article" date="2021" name="bioRxiv">
        <title>Whole Genome Assembly and Annotation of Northern Wild Rice, Zizania palustris L., Supports a Whole Genome Duplication in the Zizania Genus.</title>
        <authorList>
            <person name="Haas M."/>
            <person name="Kono T."/>
            <person name="Macchietto M."/>
            <person name="Millas R."/>
            <person name="McGilp L."/>
            <person name="Shao M."/>
            <person name="Duquette J."/>
            <person name="Hirsch C.N."/>
            <person name="Kimball J."/>
        </authorList>
    </citation>
    <scope>NUCLEOTIDE SEQUENCE</scope>
    <source>
        <tissue evidence="1">Fresh leaf tissue</tissue>
    </source>
</reference>